<dbReference type="InterPro" id="IPR004182">
    <property type="entry name" value="GRAM"/>
</dbReference>
<dbReference type="OrthoDB" id="74360at2759"/>
<keyword evidence="2" id="KW-0812">Transmembrane</keyword>
<dbReference type="CDD" id="cd13220">
    <property type="entry name" value="PH-GRAM_GRAMDC"/>
    <property type="match status" value="1"/>
</dbReference>
<dbReference type="Pfam" id="PF02893">
    <property type="entry name" value="GRAM"/>
    <property type="match status" value="1"/>
</dbReference>
<dbReference type="SMART" id="SM00568">
    <property type="entry name" value="GRAM"/>
    <property type="match status" value="1"/>
</dbReference>
<feature type="domain" description="GRAM" evidence="3">
    <location>
        <begin position="115"/>
        <end position="182"/>
    </location>
</feature>
<dbReference type="PANTHER" id="PTHR46645">
    <property type="entry name" value="GRAM DOMAIN-CONTAINING PROTEIN 2B-RELATED"/>
    <property type="match status" value="1"/>
</dbReference>
<feature type="transmembrane region" description="Helical" evidence="2">
    <location>
        <begin position="350"/>
        <end position="369"/>
    </location>
</feature>
<organism evidence="4 5">
    <name type="scientific">Albula glossodonta</name>
    <name type="common">roundjaw bonefish</name>
    <dbReference type="NCBI Taxonomy" id="121402"/>
    <lineage>
        <taxon>Eukaryota</taxon>
        <taxon>Metazoa</taxon>
        <taxon>Chordata</taxon>
        <taxon>Craniata</taxon>
        <taxon>Vertebrata</taxon>
        <taxon>Euteleostomi</taxon>
        <taxon>Actinopterygii</taxon>
        <taxon>Neopterygii</taxon>
        <taxon>Teleostei</taxon>
        <taxon>Albuliformes</taxon>
        <taxon>Albulidae</taxon>
        <taxon>Albula</taxon>
    </lineage>
</organism>
<evidence type="ECO:0000256" key="1">
    <source>
        <dbReference type="SAM" id="MobiDB-lite"/>
    </source>
</evidence>
<evidence type="ECO:0000313" key="5">
    <source>
        <dbReference type="Proteomes" id="UP000824540"/>
    </source>
</evidence>
<keyword evidence="5" id="KW-1185">Reference proteome</keyword>
<dbReference type="Proteomes" id="UP000824540">
    <property type="component" value="Unassembled WGS sequence"/>
</dbReference>
<dbReference type="InterPro" id="IPR011993">
    <property type="entry name" value="PH-like_dom_sf"/>
</dbReference>
<dbReference type="InterPro" id="IPR052633">
    <property type="entry name" value="GRAM_domain_protein_2B"/>
</dbReference>
<reference evidence="4" key="1">
    <citation type="thesis" date="2021" institute="BYU ScholarsArchive" country="Provo, UT, USA">
        <title>Applications of and Algorithms for Genome Assembly and Genomic Analyses with an Emphasis on Marine Teleosts.</title>
        <authorList>
            <person name="Pickett B.D."/>
        </authorList>
    </citation>
    <scope>NUCLEOTIDE SEQUENCE</scope>
    <source>
        <strain evidence="4">HI-2016</strain>
    </source>
</reference>
<dbReference type="AlphaFoldDB" id="A0A8T2PUJ2"/>
<proteinExistence type="predicted"/>
<dbReference type="Gene3D" id="2.30.29.30">
    <property type="entry name" value="Pleckstrin-homology domain (PH domain)/Phosphotyrosine-binding domain (PTB)"/>
    <property type="match status" value="1"/>
</dbReference>
<feature type="region of interest" description="Disordered" evidence="1">
    <location>
        <begin position="1"/>
        <end position="28"/>
    </location>
</feature>
<evidence type="ECO:0000313" key="4">
    <source>
        <dbReference type="EMBL" id="KAG9355015.1"/>
    </source>
</evidence>
<keyword evidence="2" id="KW-0472">Membrane</keyword>
<dbReference type="EMBL" id="JAFBMS010000002">
    <property type="protein sequence ID" value="KAG9355015.1"/>
    <property type="molecule type" value="Genomic_DNA"/>
</dbReference>
<evidence type="ECO:0000259" key="3">
    <source>
        <dbReference type="SMART" id="SM00568"/>
    </source>
</evidence>
<keyword evidence="2" id="KW-1133">Transmembrane helix</keyword>
<feature type="region of interest" description="Disordered" evidence="1">
    <location>
        <begin position="264"/>
        <end position="284"/>
    </location>
</feature>
<accession>A0A8T2PUJ2</accession>
<gene>
    <name evidence="4" type="ORF">JZ751_001728</name>
</gene>
<feature type="compositionally biased region" description="Basic and acidic residues" evidence="1">
    <location>
        <begin position="19"/>
        <end position="28"/>
    </location>
</feature>
<name>A0A8T2PUJ2_9TELE</name>
<dbReference type="GO" id="GO:0005881">
    <property type="term" value="C:cytoplasmic microtubule"/>
    <property type="evidence" value="ECO:0007669"/>
    <property type="project" value="TreeGrafter"/>
</dbReference>
<dbReference type="PANTHER" id="PTHR46645:SF2">
    <property type="entry name" value="GRAM DOMAIN-CONTAINING PROTEIN 2B"/>
    <property type="match status" value="1"/>
</dbReference>
<sequence>MVLMTDQPHCPLTPLSSPDEVKSIKTSNRKDTRDIHFIFDAENGGEERQRRNGRPGADLQLSLDAESDLSESRRKPTLVRSKTFDHSPLSQISSDCEAKIERKKSQSNQFSKTNAQYHKIFTEIHKDEQLRQSYTCALQKDILYQGKLFVSDNWICFHSKVFGKDTKIVIPVLSVTLIKKTKTAILVPNALVVATANERHVFVSFLSRDTTYKVLKSVCFHLDGMSAGSSPIPSSAENSFRSGRPSSLPLDFSGDFSDLDGAVRQRRQEMEESSSSGSQTPDYDKMAEFPALPQTFLNVVKHGEVPVHADVHLQQTPDSTHGQQENGPSKASGAIHKVKSLQPVSLNTLLLVYLFLVCILVFSSCYMAFKIVALEQQLSSLGSMAEYPHNENVVHHRAQMEVNAEIYGELSTNLLKLEKIQRNLQKLLEEAE</sequence>
<dbReference type="FunFam" id="2.30.29.30:FF:000086">
    <property type="entry name" value="GRAM domain-containing protein 2B isoform 2"/>
    <property type="match status" value="1"/>
</dbReference>
<protein>
    <recommendedName>
        <fullName evidence="3">GRAM domain-containing protein</fullName>
    </recommendedName>
</protein>
<comment type="caution">
    <text evidence="4">The sequence shown here is derived from an EMBL/GenBank/DDBJ whole genome shotgun (WGS) entry which is preliminary data.</text>
</comment>
<evidence type="ECO:0000256" key="2">
    <source>
        <dbReference type="SAM" id="Phobius"/>
    </source>
</evidence>